<reference evidence="3" key="1">
    <citation type="submission" date="2020-05" db="UniProtKB">
        <authorList>
            <consortium name="EnsemblMetazoa"/>
        </authorList>
    </citation>
    <scope>IDENTIFICATION</scope>
    <source>
        <strain evidence="3">SANGQUA</strain>
    </source>
</reference>
<dbReference type="Proteomes" id="UP000076407">
    <property type="component" value="Unassembled WGS sequence"/>
</dbReference>
<name>A0A182XQN1_ANOQN</name>
<evidence type="ECO:0000256" key="2">
    <source>
        <dbReference type="SAM" id="SignalP"/>
    </source>
</evidence>
<protein>
    <submittedName>
        <fullName evidence="3">Uncharacterized protein</fullName>
    </submittedName>
</protein>
<evidence type="ECO:0000313" key="4">
    <source>
        <dbReference type="Proteomes" id="UP000076407"/>
    </source>
</evidence>
<keyword evidence="2" id="KW-0732">Signal</keyword>
<evidence type="ECO:0000313" key="3">
    <source>
        <dbReference type="EnsemblMetazoa" id="AQUA014168-PA"/>
    </source>
</evidence>
<keyword evidence="1" id="KW-1133">Transmembrane helix</keyword>
<keyword evidence="1" id="KW-0812">Transmembrane</keyword>
<keyword evidence="4" id="KW-1185">Reference proteome</keyword>
<dbReference type="VEuPathDB" id="VectorBase:AQUA014168"/>
<feature type="transmembrane region" description="Helical" evidence="1">
    <location>
        <begin position="40"/>
        <end position="66"/>
    </location>
</feature>
<feature type="chain" id="PRO_5008143366" evidence="2">
    <location>
        <begin position="17"/>
        <end position="115"/>
    </location>
</feature>
<proteinExistence type="predicted"/>
<feature type="signal peptide" evidence="2">
    <location>
        <begin position="1"/>
        <end position="16"/>
    </location>
</feature>
<organism evidence="3 4">
    <name type="scientific">Anopheles quadriannulatus</name>
    <name type="common">Mosquito</name>
    <dbReference type="NCBI Taxonomy" id="34691"/>
    <lineage>
        <taxon>Eukaryota</taxon>
        <taxon>Metazoa</taxon>
        <taxon>Ecdysozoa</taxon>
        <taxon>Arthropoda</taxon>
        <taxon>Hexapoda</taxon>
        <taxon>Insecta</taxon>
        <taxon>Pterygota</taxon>
        <taxon>Neoptera</taxon>
        <taxon>Endopterygota</taxon>
        <taxon>Diptera</taxon>
        <taxon>Nematocera</taxon>
        <taxon>Culicoidea</taxon>
        <taxon>Culicidae</taxon>
        <taxon>Anophelinae</taxon>
        <taxon>Anopheles</taxon>
    </lineage>
</organism>
<dbReference type="EnsemblMetazoa" id="AQUA014168-RA">
    <property type="protein sequence ID" value="AQUA014168-PA"/>
    <property type="gene ID" value="AQUA014168"/>
</dbReference>
<accession>A0A182XQN1</accession>
<keyword evidence="1" id="KW-0472">Membrane</keyword>
<sequence length="115" mass="12790">MLFLLLLLCLYASTLAWYCASWKVVLFSLIKTSVHLIFLRISHLLVVIALYFFCVYFSSLSLFLYFNVPVTLLTPPSGSAGSMVSLLTFLPLSPNNPTLNVEPACTKFSSNTNVT</sequence>
<evidence type="ECO:0000256" key="1">
    <source>
        <dbReference type="SAM" id="Phobius"/>
    </source>
</evidence>
<dbReference type="AlphaFoldDB" id="A0A182XQN1"/>